<evidence type="ECO:0000313" key="3">
    <source>
        <dbReference type="Proteomes" id="UP000593765"/>
    </source>
</evidence>
<dbReference type="AlphaFoldDB" id="A0A7M2WT89"/>
<dbReference type="Proteomes" id="UP000593765">
    <property type="component" value="Chromosome"/>
</dbReference>
<accession>A0A7M2WT89</accession>
<name>A0A7M2WT89_9BACT</name>
<feature type="region of interest" description="Disordered" evidence="1">
    <location>
        <begin position="259"/>
        <end position="280"/>
    </location>
</feature>
<gene>
    <name evidence="2" type="ORF">IPV69_16195</name>
</gene>
<dbReference type="KEGG" id="hbs:IPV69_16195"/>
<dbReference type="EMBL" id="CP063458">
    <property type="protein sequence ID" value="QOV87820.1"/>
    <property type="molecule type" value="Genomic_DNA"/>
</dbReference>
<dbReference type="RefSeq" id="WP_206290731.1">
    <property type="nucleotide sequence ID" value="NZ_CP063458.1"/>
</dbReference>
<keyword evidence="3" id="KW-1185">Reference proteome</keyword>
<reference evidence="2 3" key="1">
    <citation type="submission" date="2020-10" db="EMBL/GenBank/DDBJ databases">
        <title>Wide distribution of Phycisphaera-like planctomycetes from WD2101 soil group in peatlands and genome analysis of the first cultivated representative.</title>
        <authorList>
            <person name="Dedysh S.N."/>
            <person name="Beletsky A.V."/>
            <person name="Ivanova A."/>
            <person name="Kulichevskaya I.S."/>
            <person name="Suzina N.E."/>
            <person name="Philippov D.A."/>
            <person name="Rakitin A.L."/>
            <person name="Mardanov A.V."/>
            <person name="Ravin N.V."/>
        </authorList>
    </citation>
    <scope>NUCLEOTIDE SEQUENCE [LARGE SCALE GENOMIC DNA]</scope>
    <source>
        <strain evidence="2 3">M1803</strain>
    </source>
</reference>
<protein>
    <submittedName>
        <fullName evidence="2">Uncharacterized protein</fullName>
    </submittedName>
</protein>
<evidence type="ECO:0000313" key="2">
    <source>
        <dbReference type="EMBL" id="QOV87820.1"/>
    </source>
</evidence>
<organism evidence="2 3">
    <name type="scientific">Humisphaera borealis</name>
    <dbReference type="NCBI Taxonomy" id="2807512"/>
    <lineage>
        <taxon>Bacteria</taxon>
        <taxon>Pseudomonadati</taxon>
        <taxon>Planctomycetota</taxon>
        <taxon>Phycisphaerae</taxon>
        <taxon>Tepidisphaerales</taxon>
        <taxon>Tepidisphaeraceae</taxon>
        <taxon>Humisphaera</taxon>
    </lineage>
</organism>
<evidence type="ECO:0000256" key="1">
    <source>
        <dbReference type="SAM" id="MobiDB-lite"/>
    </source>
</evidence>
<sequence length="280" mass="30370">MPTPQGSLATSDAAAAQLLEAARQAQGDLTRLHDVSVSYDGDWLSGLVNRVQPVLVDDQFRKRSQERLLLKAEGQFLTAQTHIGSGGRKVVLRTRETVSVAYNGKESTDPETLASAALVADAYRLFLLGPAFLAERGAIVKAAPMVKIDGQTCDQFLAILKPGIGGDAEDRVLVAVDRDDRRVRRYRMTLEALDSTKGAVVDVIPGDYVRIEGVWWPTAFYEELIRPFPAAVHRWRLTGIDVNRGLNAAMFDKREGFSGPATRPAGAVHPSSPAAPVPTP</sequence>
<proteinExistence type="predicted"/>